<evidence type="ECO:0000313" key="3">
    <source>
        <dbReference type="Proteomes" id="UP000237822"/>
    </source>
</evidence>
<evidence type="ECO:0000313" key="2">
    <source>
        <dbReference type="EMBL" id="PRY59448.1"/>
    </source>
</evidence>
<dbReference type="AlphaFoldDB" id="A0A2T0UNJ7"/>
<reference evidence="2 3" key="1">
    <citation type="submission" date="2018-03" db="EMBL/GenBank/DDBJ databases">
        <title>Genomic Encyclopedia of Archaeal and Bacterial Type Strains, Phase II (KMG-II): from individual species to whole genera.</title>
        <authorList>
            <person name="Goeker M."/>
        </authorList>
    </citation>
    <scope>NUCLEOTIDE SEQUENCE [LARGE SCALE GENOMIC DNA]</scope>
    <source>
        <strain evidence="2 3">ATCC BAA-1496</strain>
    </source>
</reference>
<keyword evidence="3" id="KW-1185">Reference proteome</keyword>
<feature type="region of interest" description="Disordered" evidence="1">
    <location>
        <begin position="47"/>
        <end position="73"/>
    </location>
</feature>
<organism evidence="2 3">
    <name type="scientific">Knoellia remsis</name>
    <dbReference type="NCBI Taxonomy" id="407159"/>
    <lineage>
        <taxon>Bacteria</taxon>
        <taxon>Bacillati</taxon>
        <taxon>Actinomycetota</taxon>
        <taxon>Actinomycetes</taxon>
        <taxon>Micrococcales</taxon>
        <taxon>Intrasporangiaceae</taxon>
        <taxon>Knoellia</taxon>
    </lineage>
</organism>
<sequence>MSSGACTTYNTSLRIELLDAAGTVIKVIFNGYTQNGGTGTGTLVLPPSNCSSSSRSSQFGDNGVVGQSETGSVSYTPTTTADFRIRYTFTPDNGTNSGNNDDWLVTLTSSCRLVA</sequence>
<name>A0A2T0UNJ7_9MICO</name>
<proteinExistence type="predicted"/>
<evidence type="ECO:0000256" key="1">
    <source>
        <dbReference type="SAM" id="MobiDB-lite"/>
    </source>
</evidence>
<feature type="compositionally biased region" description="Low complexity" evidence="1">
    <location>
        <begin position="48"/>
        <end position="57"/>
    </location>
</feature>
<protein>
    <submittedName>
        <fullName evidence="2">Uncharacterized protein</fullName>
    </submittedName>
</protein>
<dbReference type="Proteomes" id="UP000237822">
    <property type="component" value="Unassembled WGS sequence"/>
</dbReference>
<comment type="caution">
    <text evidence="2">The sequence shown here is derived from an EMBL/GenBank/DDBJ whole genome shotgun (WGS) entry which is preliminary data.</text>
</comment>
<gene>
    <name evidence="2" type="ORF">BCF74_10937</name>
</gene>
<dbReference type="EMBL" id="PVTI01000009">
    <property type="protein sequence ID" value="PRY59448.1"/>
    <property type="molecule type" value="Genomic_DNA"/>
</dbReference>
<accession>A0A2T0UNJ7</accession>